<feature type="region of interest" description="Disordered" evidence="1">
    <location>
        <begin position="1"/>
        <end position="29"/>
    </location>
</feature>
<evidence type="ECO:0000256" key="1">
    <source>
        <dbReference type="SAM" id="MobiDB-lite"/>
    </source>
</evidence>
<dbReference type="EMBL" id="OW240920">
    <property type="protein sequence ID" value="CAH2315732.1"/>
    <property type="molecule type" value="Genomic_DNA"/>
</dbReference>
<feature type="region of interest" description="Disordered" evidence="1">
    <location>
        <begin position="1080"/>
        <end position="1103"/>
    </location>
</feature>
<feature type="compositionally biased region" description="Polar residues" evidence="1">
    <location>
        <begin position="1218"/>
        <end position="1238"/>
    </location>
</feature>
<accession>A0AAD1T606</accession>
<reference evidence="2" key="1">
    <citation type="submission" date="2022-03" db="EMBL/GenBank/DDBJ databases">
        <authorList>
            <person name="Alioto T."/>
            <person name="Alioto T."/>
            <person name="Gomez Garrido J."/>
        </authorList>
    </citation>
    <scope>NUCLEOTIDE SEQUENCE</scope>
</reference>
<evidence type="ECO:0000313" key="3">
    <source>
        <dbReference type="Proteomes" id="UP001295444"/>
    </source>
</evidence>
<feature type="region of interest" description="Disordered" evidence="1">
    <location>
        <begin position="1187"/>
        <end position="1277"/>
    </location>
</feature>
<protein>
    <submittedName>
        <fullName evidence="2">Uncharacterized protein</fullName>
    </submittedName>
</protein>
<gene>
    <name evidence="2" type="ORF">PECUL_23A049570</name>
</gene>
<sequence length="1445" mass="156023">MMDLRSKEDGFKENENYPHSIKKEMESKTRLSSSVEVGTFSVPFVTEEGNTLSKLREISKSAQAYFTDNATSSSVLEFSEGMSSNNMKYFSTPMASKAQRKKKLTPVMEVELESSEHLSPERTSRMDKLQNNIKFDTVISDSPVQPPLYRSFFATECQEIVSQLEGTETERKSPGKRKLDELDVSTIDAEPPPYDCTPMKSMLACEVANMISSLESSPNRGGESMFGESLLDLEKVDMQLHHFTLKEDLKYGHSGNIWEDCTADGMFYLGYDADVEVCNKKRQKLEHVCEDNHQTLHSPSPKINPVEFNRICESPVYKKGKESEENIKMVTFPSNFLADKVQFETMSMTLTLESPQKIFPEKNTCTSSKAVMFLQSSCETKLMCGGPAAANTTQVMESPKSTIDTTKDLTSMQEEVTAAFSTIDADPKPSDLFHNTTDITEQTGATNLTHIIECVPSPSAGPMKDNVLQHVDSAIYTQLKSANFTHDMAEMHCVITAAKPTLMVGCVTNTSAIVTQDIASVHNEVTAEDRCQTVKSALRVSPNVTQEIETLSCETAAATSTHVIESMLGDPINTTHEIIPVHSAFAANTTQLNEEVPKSYCNSTQDIVLSPAEQSIANATLDILLMQNEVTTASPYLVNAAMQIMPVLSEHSLANTTQVIEDAAKLSASSMQNVVCGHEANSAASTTQDIAWVHEEMSAASTTQDVVLEHEGNSAAATTPGIALVHESNAAASTTQDVVLEHEGNSAAVTTPGITLVQKSNAAASTPKGNALVHSENSTPSTMNTALLVNKDSTAQNTELVCEGKAAAITTHDVALLDEKNSACNALDVVAAPERNYSSEATKDIVAERVQSLLPLKEGSPIAQEITSITENAIVYPVQTTELIVDSTVPTNDGYLTDHMLKVPPDQSLGICNAQMPVENQLQTNTLTESMEEICTGQAAVADEKLIEADETCSKTCAVSCSADIISIASERELMSEPITCDIQEAENAHDESVFSVGSLSFVTSTPVPGLTNFHFKNPCKDSVPHEPNLSFCSVADEPTDKAHVPQKIPTPQDSLGIQSTAGNTQVKKDIPRGTLLFRGTQRNLSQKEESSKLQQPMSGIPSARRSLALNTGPLTQKLTKETVVLQNLPKAQAIHARGGLRPPLNRNSLLRPSIGNHKQDIGLSSSNILQNKASGSRLKTTTATPKMKCNTTNSLPNVASSVRPPSRIGSGLLPVGGQSNSTNLPQSTSGTMSSTVQPPAPTAPRASGILRPGLPSLRPPIPLQSHKSPSKMKSNLPGLPVRKFQRELPKFASAGARNNSLTSKVENSLAPRTAPKKMFVASLKPCNEPVISEVTGAESTNIKQVEKSVTESSDKLHASNALQEKTNTMSAACSVMASSVPGDASLPISEDCSHFQACHCCSIKYQRLLQELKELKSYVEKVPHPEAALLPKSYTEGSEENRPS</sequence>
<proteinExistence type="predicted"/>
<keyword evidence="3" id="KW-1185">Reference proteome</keyword>
<dbReference type="Proteomes" id="UP001295444">
    <property type="component" value="Chromosome 09"/>
</dbReference>
<organism evidence="2 3">
    <name type="scientific">Pelobates cultripes</name>
    <name type="common">Western spadefoot toad</name>
    <dbReference type="NCBI Taxonomy" id="61616"/>
    <lineage>
        <taxon>Eukaryota</taxon>
        <taxon>Metazoa</taxon>
        <taxon>Chordata</taxon>
        <taxon>Craniata</taxon>
        <taxon>Vertebrata</taxon>
        <taxon>Euteleostomi</taxon>
        <taxon>Amphibia</taxon>
        <taxon>Batrachia</taxon>
        <taxon>Anura</taxon>
        <taxon>Pelobatoidea</taxon>
        <taxon>Pelobatidae</taxon>
        <taxon>Pelobates</taxon>
    </lineage>
</organism>
<evidence type="ECO:0000313" key="2">
    <source>
        <dbReference type="EMBL" id="CAH2315732.1"/>
    </source>
</evidence>
<feature type="compositionally biased region" description="Polar residues" evidence="1">
    <location>
        <begin position="1187"/>
        <end position="1201"/>
    </location>
</feature>
<name>A0AAD1T606_PELCU</name>